<dbReference type="EMBL" id="MBFS01000446">
    <property type="protein sequence ID" value="PVV02480.1"/>
    <property type="molecule type" value="Genomic_DNA"/>
</dbReference>
<dbReference type="SUPFAM" id="SSF58014">
    <property type="entry name" value="Coiled-coil domain of nucleotide exchange factor GrpE"/>
    <property type="match status" value="1"/>
</dbReference>
<organism evidence="6 7">
    <name type="scientific">Smittium megazygosporum</name>
    <dbReference type="NCBI Taxonomy" id="133381"/>
    <lineage>
        <taxon>Eukaryota</taxon>
        <taxon>Fungi</taxon>
        <taxon>Fungi incertae sedis</taxon>
        <taxon>Zoopagomycota</taxon>
        <taxon>Kickxellomycotina</taxon>
        <taxon>Harpellomycetes</taxon>
        <taxon>Harpellales</taxon>
        <taxon>Legeriomycetaceae</taxon>
        <taxon>Smittium</taxon>
    </lineage>
</organism>
<evidence type="ECO:0000256" key="5">
    <source>
        <dbReference type="SAM" id="Coils"/>
    </source>
</evidence>
<comment type="caution">
    <text evidence="6">The sequence shown here is derived from an EMBL/GenBank/DDBJ whole genome shotgun (WGS) entry which is preliminary data.</text>
</comment>
<accession>A0A2T9ZD55</accession>
<name>A0A2T9ZD55_9FUNG</name>
<dbReference type="GO" id="GO:0051087">
    <property type="term" value="F:protein-folding chaperone binding"/>
    <property type="evidence" value="ECO:0007669"/>
    <property type="project" value="InterPro"/>
</dbReference>
<dbReference type="Gene3D" id="2.30.22.10">
    <property type="entry name" value="Head domain of nucleotide exchange factor GrpE"/>
    <property type="match status" value="1"/>
</dbReference>
<dbReference type="GO" id="GO:0030150">
    <property type="term" value="P:protein import into mitochondrial matrix"/>
    <property type="evidence" value="ECO:0007669"/>
    <property type="project" value="TreeGrafter"/>
</dbReference>
<dbReference type="STRING" id="133381.A0A2T9ZD55"/>
<dbReference type="SUPFAM" id="SSF51064">
    <property type="entry name" value="Head domain of nucleotide exchange factor GrpE"/>
    <property type="match status" value="1"/>
</dbReference>
<dbReference type="PANTHER" id="PTHR21237">
    <property type="entry name" value="GRPE PROTEIN"/>
    <property type="match status" value="1"/>
</dbReference>
<dbReference type="GO" id="GO:0001405">
    <property type="term" value="C:PAM complex, Tim23 associated import motor"/>
    <property type="evidence" value="ECO:0007669"/>
    <property type="project" value="TreeGrafter"/>
</dbReference>
<dbReference type="InterPro" id="IPR009012">
    <property type="entry name" value="GrpE_head"/>
</dbReference>
<dbReference type="InterPro" id="IPR013805">
    <property type="entry name" value="GrpE_CC"/>
</dbReference>
<evidence type="ECO:0000256" key="2">
    <source>
        <dbReference type="ARBA" id="ARBA00014521"/>
    </source>
</evidence>
<dbReference type="InterPro" id="IPR000740">
    <property type="entry name" value="GrpE"/>
</dbReference>
<evidence type="ECO:0000313" key="7">
    <source>
        <dbReference type="Proteomes" id="UP000245609"/>
    </source>
</evidence>
<dbReference type="Pfam" id="PF01025">
    <property type="entry name" value="GrpE"/>
    <property type="match status" value="1"/>
</dbReference>
<dbReference type="GO" id="GO:0006457">
    <property type="term" value="P:protein folding"/>
    <property type="evidence" value="ECO:0007669"/>
    <property type="project" value="InterPro"/>
</dbReference>
<dbReference type="AlphaFoldDB" id="A0A2T9ZD55"/>
<reference evidence="6 7" key="1">
    <citation type="journal article" date="2018" name="MBio">
        <title>Comparative Genomics Reveals the Core Gene Toolbox for the Fungus-Insect Symbiosis.</title>
        <authorList>
            <person name="Wang Y."/>
            <person name="Stata M."/>
            <person name="Wang W."/>
            <person name="Stajich J.E."/>
            <person name="White M.M."/>
            <person name="Moncalvo J.M."/>
        </authorList>
    </citation>
    <scope>NUCLEOTIDE SEQUENCE [LARGE SCALE GENOMIC DNA]</scope>
    <source>
        <strain evidence="6 7">SC-DP-2</strain>
    </source>
</reference>
<evidence type="ECO:0000256" key="3">
    <source>
        <dbReference type="ARBA" id="ARBA00023186"/>
    </source>
</evidence>
<dbReference type="Proteomes" id="UP000245609">
    <property type="component" value="Unassembled WGS sequence"/>
</dbReference>
<evidence type="ECO:0000256" key="4">
    <source>
        <dbReference type="RuleBase" id="RU004478"/>
    </source>
</evidence>
<dbReference type="GO" id="GO:0042803">
    <property type="term" value="F:protein homodimerization activity"/>
    <property type="evidence" value="ECO:0007669"/>
    <property type="project" value="InterPro"/>
</dbReference>
<dbReference type="OrthoDB" id="201635at2759"/>
<dbReference type="PRINTS" id="PR00773">
    <property type="entry name" value="GRPEPROTEIN"/>
</dbReference>
<comment type="similarity">
    <text evidence="1 4">Belongs to the GrpE family.</text>
</comment>
<dbReference type="PANTHER" id="PTHR21237:SF23">
    <property type="entry name" value="GRPE PROTEIN HOMOLOG, MITOCHONDRIAL"/>
    <property type="match status" value="1"/>
</dbReference>
<proteinExistence type="inferred from homology"/>
<dbReference type="CDD" id="cd00446">
    <property type="entry name" value="GrpE"/>
    <property type="match status" value="1"/>
</dbReference>
<feature type="coiled-coil region" evidence="5">
    <location>
        <begin position="57"/>
        <end position="109"/>
    </location>
</feature>
<gene>
    <name evidence="6" type="ORF">BB560_003066</name>
</gene>
<dbReference type="GO" id="GO:0000774">
    <property type="term" value="F:adenyl-nucleotide exchange factor activity"/>
    <property type="evidence" value="ECO:0007669"/>
    <property type="project" value="InterPro"/>
</dbReference>
<keyword evidence="5" id="KW-0175">Coiled coil</keyword>
<keyword evidence="7" id="KW-1185">Reference proteome</keyword>
<evidence type="ECO:0000313" key="6">
    <source>
        <dbReference type="EMBL" id="PVV02480.1"/>
    </source>
</evidence>
<protein>
    <recommendedName>
        <fullName evidence="2">GrpE protein homolog, mitochondrial</fullName>
    </recommendedName>
</protein>
<evidence type="ECO:0000256" key="1">
    <source>
        <dbReference type="ARBA" id="ARBA00009054"/>
    </source>
</evidence>
<keyword evidence="3" id="KW-0143">Chaperone</keyword>
<dbReference type="GO" id="GO:0051082">
    <property type="term" value="F:unfolded protein binding"/>
    <property type="evidence" value="ECO:0007669"/>
    <property type="project" value="TreeGrafter"/>
</dbReference>
<dbReference type="Gene3D" id="3.90.20.20">
    <property type="match status" value="1"/>
</dbReference>
<sequence length="241" mass="27059">MSFARRMLTTNAFRGVARSVQKDIRVPGACVGQKWALSRQYATEGETKAEPQEGVEVKSLKEQVENLMKQVEEKDKKLSEMKDNYLRALAEAENVRNRAQAQLENNKKFAVRKFSKELLDTVDVLAMAIKNIPENMGENSDIEKVHESAREHAKAVKDLSMGINLTLKNLLKAFERHGVVQFNPIDQKFDPNTSDAVYQVPVPGKTPGHVFVVEKTGFMIHDSVLRPAQVGVVSEQPTNKN</sequence>
<dbReference type="HAMAP" id="MF_01151">
    <property type="entry name" value="GrpE"/>
    <property type="match status" value="1"/>
</dbReference>